<comment type="caution">
    <text evidence="3">The sequence shown here is derived from an EMBL/GenBank/DDBJ whole genome shotgun (WGS) entry which is preliminary data.</text>
</comment>
<evidence type="ECO:0000313" key="4">
    <source>
        <dbReference type="Proteomes" id="UP000645257"/>
    </source>
</evidence>
<reference evidence="3" key="2">
    <citation type="submission" date="2020-09" db="EMBL/GenBank/DDBJ databases">
        <authorList>
            <person name="Sun Q."/>
            <person name="Kim S."/>
        </authorList>
    </citation>
    <scope>NUCLEOTIDE SEQUENCE</scope>
    <source>
        <strain evidence="3">KCTC 32182</strain>
    </source>
</reference>
<keyword evidence="2" id="KW-1133">Transmembrane helix</keyword>
<dbReference type="EMBL" id="BMYX01000016">
    <property type="protein sequence ID" value="GGY21565.1"/>
    <property type="molecule type" value="Genomic_DNA"/>
</dbReference>
<evidence type="ECO:0000256" key="1">
    <source>
        <dbReference type="SAM" id="MobiDB-lite"/>
    </source>
</evidence>
<name>A0A918UB93_9NEIS</name>
<proteinExistence type="predicted"/>
<evidence type="ECO:0000313" key="3">
    <source>
        <dbReference type="EMBL" id="GGY21565.1"/>
    </source>
</evidence>
<keyword evidence="2" id="KW-0812">Transmembrane</keyword>
<keyword evidence="2" id="KW-0472">Membrane</keyword>
<dbReference type="AlphaFoldDB" id="A0A918UB93"/>
<organism evidence="3 4">
    <name type="scientific">Paludibacterium paludis</name>
    <dbReference type="NCBI Taxonomy" id="1225769"/>
    <lineage>
        <taxon>Bacteria</taxon>
        <taxon>Pseudomonadati</taxon>
        <taxon>Pseudomonadota</taxon>
        <taxon>Betaproteobacteria</taxon>
        <taxon>Neisseriales</taxon>
        <taxon>Chromobacteriaceae</taxon>
        <taxon>Paludibacterium</taxon>
    </lineage>
</organism>
<sequence length="61" mass="6368">MDLVHSTGFWVVIILGPLGTVLGIFARLSQKEPPPVLPPGVAPGTTRPRAEKGDPPASDNP</sequence>
<evidence type="ECO:0000256" key="2">
    <source>
        <dbReference type="SAM" id="Phobius"/>
    </source>
</evidence>
<dbReference type="Proteomes" id="UP000645257">
    <property type="component" value="Unassembled WGS sequence"/>
</dbReference>
<feature type="transmembrane region" description="Helical" evidence="2">
    <location>
        <begin position="6"/>
        <end position="26"/>
    </location>
</feature>
<feature type="compositionally biased region" description="Pro residues" evidence="1">
    <location>
        <begin position="32"/>
        <end position="41"/>
    </location>
</feature>
<accession>A0A918UB93</accession>
<feature type="region of interest" description="Disordered" evidence="1">
    <location>
        <begin position="31"/>
        <end position="61"/>
    </location>
</feature>
<protein>
    <submittedName>
        <fullName evidence="3">Uncharacterized protein</fullName>
    </submittedName>
</protein>
<reference evidence="3" key="1">
    <citation type="journal article" date="2014" name="Int. J. Syst. Evol. Microbiol.">
        <title>Complete genome sequence of Corynebacterium casei LMG S-19264T (=DSM 44701T), isolated from a smear-ripened cheese.</title>
        <authorList>
            <consortium name="US DOE Joint Genome Institute (JGI-PGF)"/>
            <person name="Walter F."/>
            <person name="Albersmeier A."/>
            <person name="Kalinowski J."/>
            <person name="Ruckert C."/>
        </authorList>
    </citation>
    <scope>NUCLEOTIDE SEQUENCE</scope>
    <source>
        <strain evidence="3">KCTC 32182</strain>
    </source>
</reference>
<dbReference type="RefSeq" id="WP_189535105.1">
    <property type="nucleotide sequence ID" value="NZ_BMYX01000016.1"/>
</dbReference>
<gene>
    <name evidence="3" type="ORF">GCM10011289_26480</name>
</gene>
<keyword evidence="4" id="KW-1185">Reference proteome</keyword>